<gene>
    <name evidence="1" type="ORF">BU16DRAFT_565886</name>
</gene>
<protein>
    <submittedName>
        <fullName evidence="1">Uncharacterized protein</fullName>
    </submittedName>
</protein>
<organism evidence="1 2">
    <name type="scientific">Lophium mytilinum</name>
    <dbReference type="NCBI Taxonomy" id="390894"/>
    <lineage>
        <taxon>Eukaryota</taxon>
        <taxon>Fungi</taxon>
        <taxon>Dikarya</taxon>
        <taxon>Ascomycota</taxon>
        <taxon>Pezizomycotina</taxon>
        <taxon>Dothideomycetes</taxon>
        <taxon>Pleosporomycetidae</taxon>
        <taxon>Mytilinidiales</taxon>
        <taxon>Mytilinidiaceae</taxon>
        <taxon>Lophium</taxon>
    </lineage>
</organism>
<proteinExistence type="predicted"/>
<keyword evidence="2" id="KW-1185">Reference proteome</keyword>
<sequence>MSLHLSFCGRWRPYSHRTSPERNLKEPDLTLSSKSFPRPAILALWLQIPEIQQKINYRSKPPPHYESHSPGPAILRATGCIIEVSARITIEASLQALANPQEAAYGANTHPDVKAEIETHTRRSGWGHYMHDKEMARLWTHQTETRGIAVMAVDAARLSDPFRRAFLRPDGFHPLFIGGWPWFWMVEQGTYIRSTKLCSPIDEAHRHCPNMVGIFTVPLLRYNYWT</sequence>
<evidence type="ECO:0000313" key="1">
    <source>
        <dbReference type="EMBL" id="KAF2490961.1"/>
    </source>
</evidence>
<accession>A0A6A6QFL2</accession>
<name>A0A6A6QFL2_9PEZI</name>
<dbReference type="AlphaFoldDB" id="A0A6A6QFL2"/>
<dbReference type="Proteomes" id="UP000799750">
    <property type="component" value="Unassembled WGS sequence"/>
</dbReference>
<reference evidence="1" key="1">
    <citation type="journal article" date="2020" name="Stud. Mycol.">
        <title>101 Dothideomycetes genomes: a test case for predicting lifestyles and emergence of pathogens.</title>
        <authorList>
            <person name="Haridas S."/>
            <person name="Albert R."/>
            <person name="Binder M."/>
            <person name="Bloem J."/>
            <person name="Labutti K."/>
            <person name="Salamov A."/>
            <person name="Andreopoulos B."/>
            <person name="Baker S."/>
            <person name="Barry K."/>
            <person name="Bills G."/>
            <person name="Bluhm B."/>
            <person name="Cannon C."/>
            <person name="Castanera R."/>
            <person name="Culley D."/>
            <person name="Daum C."/>
            <person name="Ezra D."/>
            <person name="Gonzalez J."/>
            <person name="Henrissat B."/>
            <person name="Kuo A."/>
            <person name="Liang C."/>
            <person name="Lipzen A."/>
            <person name="Lutzoni F."/>
            <person name="Magnuson J."/>
            <person name="Mondo S."/>
            <person name="Nolan M."/>
            <person name="Ohm R."/>
            <person name="Pangilinan J."/>
            <person name="Park H.-J."/>
            <person name="Ramirez L."/>
            <person name="Alfaro M."/>
            <person name="Sun H."/>
            <person name="Tritt A."/>
            <person name="Yoshinaga Y."/>
            <person name="Zwiers L.-H."/>
            <person name="Turgeon B."/>
            <person name="Goodwin S."/>
            <person name="Spatafora J."/>
            <person name="Crous P."/>
            <person name="Grigoriev I."/>
        </authorList>
    </citation>
    <scope>NUCLEOTIDE SEQUENCE</scope>
    <source>
        <strain evidence="1">CBS 269.34</strain>
    </source>
</reference>
<dbReference type="EMBL" id="MU004196">
    <property type="protein sequence ID" value="KAF2490961.1"/>
    <property type="molecule type" value="Genomic_DNA"/>
</dbReference>
<evidence type="ECO:0000313" key="2">
    <source>
        <dbReference type="Proteomes" id="UP000799750"/>
    </source>
</evidence>